<comment type="subunit">
    <text evidence="4">Heterodimer of a large and a small subunit.</text>
</comment>
<feature type="binding site" evidence="8">
    <location>
        <position position="453"/>
    </location>
    <ligand>
        <name>Mg(2+)</name>
        <dbReference type="ChEBI" id="CHEBI:18420"/>
    </ligand>
</feature>
<feature type="binding site" evidence="8">
    <location>
        <position position="400"/>
    </location>
    <ligand>
        <name>Mg(2+)</name>
        <dbReference type="ChEBI" id="CHEBI:18420"/>
    </ligand>
</feature>
<dbReference type="HOGENOM" id="CLU_030087_0_0_9"/>
<dbReference type="PANTHER" id="PTHR42958">
    <property type="entry name" value="HYDROGENASE-2 LARGE CHAIN"/>
    <property type="match status" value="1"/>
</dbReference>
<accession>J7ILF1</accession>
<evidence type="ECO:0000256" key="2">
    <source>
        <dbReference type="ARBA" id="ARBA00004196"/>
    </source>
</evidence>
<evidence type="ECO:0000313" key="9">
    <source>
        <dbReference type="EMBL" id="AFQ42365.1"/>
    </source>
</evidence>
<evidence type="ECO:0000256" key="8">
    <source>
        <dbReference type="PIRSR" id="PIRSR601501-1"/>
    </source>
</evidence>
<evidence type="ECO:0000256" key="1">
    <source>
        <dbReference type="ARBA" id="ARBA00001967"/>
    </source>
</evidence>
<organism evidence="9 10">
    <name type="scientific">Desulfosporosinus meridiei (strain ATCC BAA-275 / DSM 13257 / KCTC 12902 / NCIMB 13706 / S10)</name>
    <dbReference type="NCBI Taxonomy" id="768704"/>
    <lineage>
        <taxon>Bacteria</taxon>
        <taxon>Bacillati</taxon>
        <taxon>Bacillota</taxon>
        <taxon>Clostridia</taxon>
        <taxon>Eubacteriales</taxon>
        <taxon>Desulfitobacteriaceae</taxon>
        <taxon>Desulfosporosinus</taxon>
    </lineage>
</organism>
<protein>
    <submittedName>
        <fullName evidence="9">Ni,Fe-hydrogenase I large subunit</fullName>
    </submittedName>
</protein>
<evidence type="ECO:0000313" key="10">
    <source>
        <dbReference type="Proteomes" id="UP000005262"/>
    </source>
</evidence>
<reference evidence="10" key="2">
    <citation type="submission" date="2012-08" db="EMBL/GenBank/DDBJ databases">
        <title>Finished genome of Desulfosporosinus meridiei DSM 13257.</title>
        <authorList>
            <person name="Huntemann M."/>
            <person name="Wei C.-L."/>
            <person name="Han J."/>
            <person name="Detter J.C."/>
            <person name="Han C."/>
            <person name="Davenport K."/>
            <person name="Daligault H."/>
            <person name="Erkkila T."/>
            <person name="Gu W."/>
            <person name="Munk A.C.C."/>
            <person name="Teshima H."/>
            <person name="Xu Y."/>
            <person name="Chain P."/>
            <person name="Tapia R."/>
            <person name="Chen A."/>
            <person name="Krypides N."/>
            <person name="Mavromatis K."/>
            <person name="Markowitz V."/>
            <person name="Szeto E."/>
            <person name="Ivanova N."/>
            <person name="Mikhailova N."/>
            <person name="Ovchinnikova G."/>
            <person name="Pagani I."/>
            <person name="Pati A."/>
            <person name="Goodwin L."/>
            <person name="Peters L."/>
            <person name="Pitluck S."/>
            <person name="Woyke T."/>
            <person name="Pester M."/>
            <person name="Spring S."/>
            <person name="Ollivier B."/>
            <person name="Rattei T."/>
            <person name="Klenk H.-P."/>
            <person name="Wagner M."/>
            <person name="Loy A."/>
        </authorList>
    </citation>
    <scope>NUCLEOTIDE SEQUENCE [LARGE SCALE GENOMIC DNA]</scope>
    <source>
        <strain evidence="10">ATCC BAA-275 / DSM 13257 / NCIMB 13706 / S10</strain>
    </source>
</reference>
<dbReference type="KEGG" id="dmi:Desmer_0303"/>
<evidence type="ECO:0000256" key="3">
    <source>
        <dbReference type="ARBA" id="ARBA00009292"/>
    </source>
</evidence>
<dbReference type="InterPro" id="IPR001501">
    <property type="entry name" value="Ni-dep_hyd_lsu"/>
</dbReference>
<evidence type="ECO:0000256" key="4">
    <source>
        <dbReference type="ARBA" id="ARBA00011771"/>
    </source>
</evidence>
<feature type="binding site" evidence="8">
    <location>
        <position position="63"/>
    </location>
    <ligand>
        <name>Ni(2+)</name>
        <dbReference type="ChEBI" id="CHEBI:49786"/>
    </ligand>
</feature>
<name>J7ILF1_DESMD</name>
<keyword evidence="6 8" id="KW-0479">Metal-binding</keyword>
<sequence>MTTLEKRVIFPMSRIHNPMLVEAWLEGNEIRDAYISDTLYRGFEQILVGRSAFDMPYYTQRICGICSSAHAMTAALAVEQALGMHIPPNGLLLRNLILASDFIQNHLRHIYLYSFPDYFRGPDIAPFIPHSEFDLRLSAKEESTMIEHYFKSFEISRIAHSAFAVFGGKAPHGHGIVLGGVSMEVDADKVNRYRGYMIEILDFIDDFLLPDINLIKERYPDYIQLGNGIGNYMSVGGFSSPEGSTLFSQGVLLQGKRESYDERHVTEDVTNAWYKPHGPLHPMEEDTIPDRSQAKGYTWVKSPRYRGQPIEVGPLARAIINKEETLGTGTIGRIWARALELKKLAKSTLDWLNRLEPGADTLDLKMEQDSGVGIGLHEAMRGSLGHWVSIENSRVKHYQIVTPSAFNFGARDNTGTRSVGESSILGLKIKSKDLKEVGRVIRSFDPCFSCSVHIIDAEKIRTLKIQV</sequence>
<feature type="binding site" evidence="8">
    <location>
        <position position="450"/>
    </location>
    <ligand>
        <name>Fe cation</name>
        <dbReference type="ChEBI" id="CHEBI:24875"/>
    </ligand>
</feature>
<evidence type="ECO:0000256" key="5">
    <source>
        <dbReference type="ARBA" id="ARBA00022596"/>
    </source>
</evidence>
<feature type="binding site" evidence="8">
    <location>
        <position position="447"/>
    </location>
    <ligand>
        <name>Ni(2+)</name>
        <dbReference type="ChEBI" id="CHEBI:49786"/>
    </ligand>
</feature>
<dbReference type="InterPro" id="IPR050867">
    <property type="entry name" value="NiFe/NiFeSe_hydrgnase_LSU"/>
</dbReference>
<dbReference type="PANTHER" id="PTHR42958:SF2">
    <property type="entry name" value="UPTAKE HYDROGENASE LARGE SUBUNIT"/>
    <property type="match status" value="1"/>
</dbReference>
<keyword evidence="5 8" id="KW-0533">Nickel</keyword>
<dbReference type="Gene3D" id="1.10.645.10">
    <property type="entry name" value="Cytochrome-c3 Hydrogenase, chain B"/>
    <property type="match status" value="1"/>
</dbReference>
<dbReference type="PROSITE" id="PS00507">
    <property type="entry name" value="NI_HGENASE_L_1"/>
    <property type="match status" value="1"/>
</dbReference>
<dbReference type="AlphaFoldDB" id="J7ILF1"/>
<dbReference type="InterPro" id="IPR018194">
    <property type="entry name" value="Ni-dep_hyd_lsu_Ni_BS"/>
</dbReference>
<dbReference type="GO" id="GO:0030313">
    <property type="term" value="C:cell envelope"/>
    <property type="evidence" value="ECO:0007669"/>
    <property type="project" value="UniProtKB-SubCell"/>
</dbReference>
<keyword evidence="10" id="KW-1185">Reference proteome</keyword>
<dbReference type="GO" id="GO:0016151">
    <property type="term" value="F:nickel cation binding"/>
    <property type="evidence" value="ECO:0007669"/>
    <property type="project" value="InterPro"/>
</dbReference>
<dbReference type="Proteomes" id="UP000005262">
    <property type="component" value="Chromosome"/>
</dbReference>
<evidence type="ECO:0000256" key="7">
    <source>
        <dbReference type="ARBA" id="ARBA00023002"/>
    </source>
</evidence>
<feature type="binding site" evidence="8">
    <location>
        <position position="66"/>
    </location>
    <ligand>
        <name>Fe cation</name>
        <dbReference type="ChEBI" id="CHEBI:24875"/>
    </ligand>
</feature>
<comment type="cofactor">
    <cofactor evidence="1 8">
        <name>Ni(2+)</name>
        <dbReference type="ChEBI" id="CHEBI:49786"/>
    </cofactor>
</comment>
<gene>
    <name evidence="9" type="ordered locus">Desmer_0303</name>
</gene>
<dbReference type="EMBL" id="CP003629">
    <property type="protein sequence ID" value="AFQ42365.1"/>
    <property type="molecule type" value="Genomic_DNA"/>
</dbReference>
<keyword evidence="8" id="KW-0408">Iron</keyword>
<dbReference type="eggNOG" id="COG0374">
    <property type="taxonomic scope" value="Bacteria"/>
</dbReference>
<dbReference type="GO" id="GO:0008901">
    <property type="term" value="F:ferredoxin hydrogenase activity"/>
    <property type="evidence" value="ECO:0007669"/>
    <property type="project" value="InterPro"/>
</dbReference>
<feature type="binding site" evidence="8">
    <location>
        <position position="66"/>
    </location>
    <ligand>
        <name>Ni(2+)</name>
        <dbReference type="ChEBI" id="CHEBI:49786"/>
    </ligand>
</feature>
<comment type="similarity">
    <text evidence="3">Belongs to the [NiFe]/[NiFeSe] hydrogenase large subunit family.</text>
</comment>
<dbReference type="SUPFAM" id="SSF56762">
    <property type="entry name" value="HydB/Nqo4-like"/>
    <property type="match status" value="1"/>
</dbReference>
<keyword evidence="7" id="KW-0560">Oxidoreductase</keyword>
<dbReference type="STRING" id="768704.Desmer_0303"/>
<comment type="subcellular location">
    <subcellularLocation>
        <location evidence="2">Cell envelope</location>
    </subcellularLocation>
</comment>
<proteinExistence type="inferred from homology"/>
<feature type="binding site" evidence="8">
    <location>
        <position position="44"/>
    </location>
    <ligand>
        <name>Mg(2+)</name>
        <dbReference type="ChEBI" id="CHEBI:18420"/>
    </ligand>
</feature>
<reference evidence="9 10" key="1">
    <citation type="journal article" date="2012" name="J. Bacteriol.">
        <title>Complete genome sequences of Desulfosporosinus orientis DSM765T, Desulfosporosinus youngiae DSM17734T, Desulfosporosinus meridiei DSM13257T, and Desulfosporosinus acidiphilus DSM22704T.</title>
        <authorList>
            <person name="Pester M."/>
            <person name="Brambilla E."/>
            <person name="Alazard D."/>
            <person name="Rattei T."/>
            <person name="Weinmaier T."/>
            <person name="Han J."/>
            <person name="Lucas S."/>
            <person name="Lapidus A."/>
            <person name="Cheng J.F."/>
            <person name="Goodwin L."/>
            <person name="Pitluck S."/>
            <person name="Peters L."/>
            <person name="Ovchinnikova G."/>
            <person name="Teshima H."/>
            <person name="Detter J.C."/>
            <person name="Han C.S."/>
            <person name="Tapia R."/>
            <person name="Land M.L."/>
            <person name="Hauser L."/>
            <person name="Kyrpides N.C."/>
            <person name="Ivanova N.N."/>
            <person name="Pagani I."/>
            <person name="Huntmann M."/>
            <person name="Wei C.L."/>
            <person name="Davenport K.W."/>
            <person name="Daligault H."/>
            <person name="Chain P.S."/>
            <person name="Chen A."/>
            <person name="Mavromatis K."/>
            <person name="Markowitz V."/>
            <person name="Szeto E."/>
            <person name="Mikhailova N."/>
            <person name="Pati A."/>
            <person name="Wagner M."/>
            <person name="Woyke T."/>
            <person name="Ollivier B."/>
            <person name="Klenk H.P."/>
            <person name="Spring S."/>
            <person name="Loy A."/>
        </authorList>
    </citation>
    <scope>NUCLEOTIDE SEQUENCE [LARGE SCALE GENOMIC DNA]</scope>
    <source>
        <strain evidence="10">ATCC BAA-275 / DSM 13257 / NCIMB 13706 / S10</strain>
    </source>
</reference>
<evidence type="ECO:0000256" key="6">
    <source>
        <dbReference type="ARBA" id="ARBA00022723"/>
    </source>
</evidence>
<dbReference type="InterPro" id="IPR029014">
    <property type="entry name" value="NiFe-Hase_large"/>
</dbReference>
<keyword evidence="8" id="KW-0460">Magnesium</keyword>
<dbReference type="Pfam" id="PF00374">
    <property type="entry name" value="NiFeSe_Hases"/>
    <property type="match status" value="2"/>
</dbReference>
<comment type="cofactor">
    <cofactor evidence="8">
        <name>Fe cation</name>
        <dbReference type="ChEBI" id="CHEBI:24875"/>
    </cofactor>
</comment>
<dbReference type="RefSeq" id="WP_014901287.1">
    <property type="nucleotide sequence ID" value="NC_018515.1"/>
</dbReference>